<feature type="compositionally biased region" description="Low complexity" evidence="1">
    <location>
        <begin position="56"/>
        <end position="65"/>
    </location>
</feature>
<gene>
    <name evidence="2" type="ORF">GCM10017559_61710</name>
</gene>
<evidence type="ECO:0008006" key="4">
    <source>
        <dbReference type="Google" id="ProtNLM"/>
    </source>
</evidence>
<feature type="compositionally biased region" description="Pro residues" evidence="1">
    <location>
        <begin position="400"/>
        <end position="412"/>
    </location>
</feature>
<feature type="region of interest" description="Disordered" evidence="1">
    <location>
        <begin position="392"/>
        <end position="412"/>
    </location>
</feature>
<evidence type="ECO:0000313" key="3">
    <source>
        <dbReference type="Proteomes" id="UP001499930"/>
    </source>
</evidence>
<feature type="region of interest" description="Disordered" evidence="1">
    <location>
        <begin position="336"/>
        <end position="356"/>
    </location>
</feature>
<dbReference type="Proteomes" id="UP001499930">
    <property type="component" value="Unassembled WGS sequence"/>
</dbReference>
<organism evidence="2 3">
    <name type="scientific">Streptosporangium longisporum</name>
    <dbReference type="NCBI Taxonomy" id="46187"/>
    <lineage>
        <taxon>Bacteria</taxon>
        <taxon>Bacillati</taxon>
        <taxon>Actinomycetota</taxon>
        <taxon>Actinomycetes</taxon>
        <taxon>Streptosporangiales</taxon>
        <taxon>Streptosporangiaceae</taxon>
        <taxon>Streptosporangium</taxon>
    </lineage>
</organism>
<evidence type="ECO:0000313" key="2">
    <source>
        <dbReference type="EMBL" id="GAA3027266.1"/>
    </source>
</evidence>
<dbReference type="EMBL" id="BAAAWD010000016">
    <property type="protein sequence ID" value="GAA3027266.1"/>
    <property type="molecule type" value="Genomic_DNA"/>
</dbReference>
<proteinExistence type="predicted"/>
<reference evidence="3" key="1">
    <citation type="journal article" date="2019" name="Int. J. Syst. Evol. Microbiol.">
        <title>The Global Catalogue of Microorganisms (GCM) 10K type strain sequencing project: providing services to taxonomists for standard genome sequencing and annotation.</title>
        <authorList>
            <consortium name="The Broad Institute Genomics Platform"/>
            <consortium name="The Broad Institute Genome Sequencing Center for Infectious Disease"/>
            <person name="Wu L."/>
            <person name="Ma J."/>
        </authorList>
    </citation>
    <scope>NUCLEOTIDE SEQUENCE [LARGE SCALE GENOMIC DNA]</scope>
    <source>
        <strain evidence="3">JCM 3106</strain>
    </source>
</reference>
<protein>
    <recommendedName>
        <fullName evidence="4">Phage portal protein</fullName>
    </recommendedName>
</protein>
<feature type="region of interest" description="Disordered" evidence="1">
    <location>
        <begin position="50"/>
        <end position="71"/>
    </location>
</feature>
<comment type="caution">
    <text evidence="2">The sequence shown here is derived from an EMBL/GenBank/DDBJ whole genome shotgun (WGS) entry which is preliminary data.</text>
</comment>
<name>A0ABP6L1R8_9ACTN</name>
<evidence type="ECO:0000256" key="1">
    <source>
        <dbReference type="SAM" id="MobiDB-lite"/>
    </source>
</evidence>
<accession>A0ABP6L1R8</accession>
<keyword evidence="3" id="KW-1185">Reference proteome</keyword>
<sequence length="520" mass="56062">MSPELSRRIAAMLNSTNPDPQTRTRVVAAAENAKTFDDLPDWLQKMITQAEGGSGSASATESGSGPQVSKRQQILTGQVSLTESAAAMQQSSTIKGRYKVLLIRPGWGSSGYYSEEVLKRDGSKAFPKGTQNYLNHPTVSERAERPGRRVQDWASVQVTDPVWDDEQDGLVAEVQVFPHWRHLLNEDFAREVGLSIRAAGTVEYGEAEGRTGPIVTSLDEGISVDWVTRAGAGGKVLALIESALTEGRNIGSWLEARLHQAFSTMADEMYGDGRLTRAERLSLSTAIGDALHAFTARLEDENPQLFSRDPYLDPRYGVGMVEDRGPAPTTVLPAAGVQAQQPPPAEPAAGPTDEEEDIMSTLSEGLRERLGITDADVAPDALLAALDEALAERADTSTPDPEPAAAPAPQLPPGAVIVDEAMLAKLQEQAQQGVAARAQQIVEERDRALNEAVKAGKFPPFRREHWARLWDADPDGTRQTLESLAENTVPLADLGEPGGEAVLNEEDAFFDRVFSTPGEA</sequence>